<dbReference type="OMA" id="WEDFDEY"/>
<gene>
    <name evidence="1" type="ORF">HCDG_08917</name>
</gene>
<proteinExistence type="predicted"/>
<reference evidence="2" key="1">
    <citation type="submission" date="2009-05" db="EMBL/GenBank/DDBJ databases">
        <title>The genome sequence of Ajellomyces capsulatus strain H143.</title>
        <authorList>
            <person name="Champion M."/>
            <person name="Cuomo C.A."/>
            <person name="Ma L.-J."/>
            <person name="Henn M.R."/>
            <person name="Sil A."/>
            <person name="Goldman B."/>
            <person name="Young S.K."/>
            <person name="Kodira C.D."/>
            <person name="Zeng Q."/>
            <person name="Koehrsen M."/>
            <person name="Alvarado L."/>
            <person name="Berlin A.M."/>
            <person name="Borenstein D."/>
            <person name="Chen Z."/>
            <person name="Engels R."/>
            <person name="Freedman E."/>
            <person name="Gellesch M."/>
            <person name="Goldberg J."/>
            <person name="Griggs A."/>
            <person name="Gujja S."/>
            <person name="Heiman D.I."/>
            <person name="Hepburn T.A."/>
            <person name="Howarth C."/>
            <person name="Jen D."/>
            <person name="Larson L."/>
            <person name="Lewis B."/>
            <person name="Mehta T."/>
            <person name="Park D."/>
            <person name="Pearson M."/>
            <person name="Roberts A."/>
            <person name="Saif S."/>
            <person name="Shea T.D."/>
            <person name="Shenoy N."/>
            <person name="Sisk P."/>
            <person name="Stolte C."/>
            <person name="Sykes S."/>
            <person name="Walk T."/>
            <person name="White J."/>
            <person name="Yandava C."/>
            <person name="Klein B."/>
            <person name="McEwen J.G."/>
            <person name="Puccia R."/>
            <person name="Goldman G.H."/>
            <person name="Felipe M.S."/>
            <person name="Nino-Vega G."/>
            <person name="San-Blas G."/>
            <person name="Taylor J.W."/>
            <person name="Mendoza L."/>
            <person name="Galagan J.E."/>
            <person name="Nusbaum C."/>
            <person name="Birren B.W."/>
        </authorList>
    </citation>
    <scope>NUCLEOTIDE SEQUENCE [LARGE SCALE GENOMIC DNA]</scope>
    <source>
        <strain evidence="2">H143</strain>
    </source>
</reference>
<evidence type="ECO:0008006" key="3">
    <source>
        <dbReference type="Google" id="ProtNLM"/>
    </source>
</evidence>
<protein>
    <recommendedName>
        <fullName evidence="3">Protein kinase domain-containing protein</fullName>
    </recommendedName>
</protein>
<dbReference type="VEuPathDB" id="FungiDB:HCDG_08917"/>
<dbReference type="OrthoDB" id="4062651at2759"/>
<dbReference type="EMBL" id="GG692435">
    <property type="protein sequence ID" value="EER37466.1"/>
    <property type="molecule type" value="Genomic_DNA"/>
</dbReference>
<organism evidence="1 2">
    <name type="scientific">Ajellomyces capsulatus (strain H143)</name>
    <name type="common">Darling's disease fungus</name>
    <name type="synonym">Histoplasma capsulatum</name>
    <dbReference type="NCBI Taxonomy" id="544712"/>
    <lineage>
        <taxon>Eukaryota</taxon>
        <taxon>Fungi</taxon>
        <taxon>Dikarya</taxon>
        <taxon>Ascomycota</taxon>
        <taxon>Pezizomycotina</taxon>
        <taxon>Eurotiomycetes</taxon>
        <taxon>Eurotiomycetidae</taxon>
        <taxon>Onygenales</taxon>
        <taxon>Ajellomycetaceae</taxon>
        <taxon>Histoplasma</taxon>
    </lineage>
</organism>
<dbReference type="Gene3D" id="1.10.510.10">
    <property type="entry name" value="Transferase(Phosphotransferase) domain 1"/>
    <property type="match status" value="1"/>
</dbReference>
<evidence type="ECO:0000313" key="2">
    <source>
        <dbReference type="Proteomes" id="UP000002624"/>
    </source>
</evidence>
<accession>C6HQJ9</accession>
<dbReference type="STRING" id="544712.C6HQJ9"/>
<evidence type="ECO:0000313" key="1">
    <source>
        <dbReference type="EMBL" id="EER37466.1"/>
    </source>
</evidence>
<dbReference type="HOGENOM" id="CLU_120058_0_0_1"/>
<sequence length="196" mass="22391">MAERITHTAQDSAGHPTRRLGNTIAHMPQYPVLISFTSTDIRPNNVFVDYDVKSDGSIRVNQAQISDLEMGLMISLGLNCIYNASEDFFLFLFRGLTEEEMERSVARRLLSHFGDSPGLVGLVEHLDYNTALWRDLVLDVTKEFSPENPRKPFSMWEDFDEYFRDLIMKMTSLDPARGITAREALDILGFRMYSGN</sequence>
<name>C6HQJ9_AJECH</name>
<dbReference type="Proteomes" id="UP000002624">
    <property type="component" value="Unassembled WGS sequence"/>
</dbReference>
<dbReference type="AlphaFoldDB" id="C6HQJ9"/>